<dbReference type="AlphaFoldDB" id="A0A0A9H926"/>
<feature type="compositionally biased region" description="Basic and acidic residues" evidence="1">
    <location>
        <begin position="41"/>
        <end position="50"/>
    </location>
</feature>
<protein>
    <submittedName>
        <fullName evidence="2">Uncharacterized protein</fullName>
    </submittedName>
</protein>
<reference evidence="2" key="2">
    <citation type="journal article" date="2015" name="Data Brief">
        <title>Shoot transcriptome of the giant reed, Arundo donax.</title>
        <authorList>
            <person name="Barrero R.A."/>
            <person name="Guerrero F.D."/>
            <person name="Moolhuijzen P."/>
            <person name="Goolsby J.A."/>
            <person name="Tidwell J."/>
            <person name="Bellgard S.E."/>
            <person name="Bellgard M.I."/>
        </authorList>
    </citation>
    <scope>NUCLEOTIDE SEQUENCE</scope>
    <source>
        <tissue evidence="2">Shoot tissue taken approximately 20 cm above the soil surface</tissue>
    </source>
</reference>
<feature type="region of interest" description="Disordered" evidence="1">
    <location>
        <begin position="33"/>
        <end position="61"/>
    </location>
</feature>
<organism evidence="2">
    <name type="scientific">Arundo donax</name>
    <name type="common">Giant reed</name>
    <name type="synonym">Donax arundinaceus</name>
    <dbReference type="NCBI Taxonomy" id="35708"/>
    <lineage>
        <taxon>Eukaryota</taxon>
        <taxon>Viridiplantae</taxon>
        <taxon>Streptophyta</taxon>
        <taxon>Embryophyta</taxon>
        <taxon>Tracheophyta</taxon>
        <taxon>Spermatophyta</taxon>
        <taxon>Magnoliopsida</taxon>
        <taxon>Liliopsida</taxon>
        <taxon>Poales</taxon>
        <taxon>Poaceae</taxon>
        <taxon>PACMAD clade</taxon>
        <taxon>Arundinoideae</taxon>
        <taxon>Arundineae</taxon>
        <taxon>Arundo</taxon>
    </lineage>
</organism>
<evidence type="ECO:0000256" key="1">
    <source>
        <dbReference type="SAM" id="MobiDB-lite"/>
    </source>
</evidence>
<name>A0A0A9H926_ARUDO</name>
<dbReference type="EMBL" id="GBRH01168488">
    <property type="protein sequence ID" value="JAE29408.1"/>
    <property type="molecule type" value="Transcribed_RNA"/>
</dbReference>
<evidence type="ECO:0000313" key="2">
    <source>
        <dbReference type="EMBL" id="JAE29408.1"/>
    </source>
</evidence>
<accession>A0A0A9H926</accession>
<reference evidence="2" key="1">
    <citation type="submission" date="2014-09" db="EMBL/GenBank/DDBJ databases">
        <authorList>
            <person name="Magalhaes I.L.F."/>
            <person name="Oliveira U."/>
            <person name="Santos F.R."/>
            <person name="Vidigal T.H.D.A."/>
            <person name="Brescovit A.D."/>
            <person name="Santos A.J."/>
        </authorList>
    </citation>
    <scope>NUCLEOTIDE SEQUENCE</scope>
    <source>
        <tissue evidence="2">Shoot tissue taken approximately 20 cm above the soil surface</tissue>
    </source>
</reference>
<sequence>MCARAASDGASGDLRCMCPNHLKRYWTSFSSIGATPTLSRDSQKESRDLQMEGLEMETLKA</sequence>
<proteinExistence type="predicted"/>